<dbReference type="InterPro" id="IPR027417">
    <property type="entry name" value="P-loop_NTPase"/>
</dbReference>
<reference evidence="2 3" key="1">
    <citation type="submission" date="2017-06" db="EMBL/GenBank/DDBJ databases">
        <title>Biodegradation of gentamicin by bacterial consortia AMQD4 in synthetic medium and raw gentamicin sewage.</title>
        <authorList>
            <person name="Chang H."/>
            <person name="Feng Y."/>
            <person name="Li Z."/>
            <person name="Xue J."/>
            <person name="Cheng D."/>
        </authorList>
    </citation>
    <scope>NUCLEOTIDE SEQUENCE [LARGE SCALE GENOMIC DNA]</scope>
    <source>
        <strain evidence="2 3">BZC3</strain>
    </source>
</reference>
<organism evidence="2 3">
    <name type="scientific">Brevundimonas diminuta</name>
    <name type="common">Pseudomonas diminuta</name>
    <dbReference type="NCBI Taxonomy" id="293"/>
    <lineage>
        <taxon>Bacteria</taxon>
        <taxon>Pseudomonadati</taxon>
        <taxon>Pseudomonadota</taxon>
        <taxon>Alphaproteobacteria</taxon>
        <taxon>Caulobacterales</taxon>
        <taxon>Caulobacteraceae</taxon>
        <taxon>Brevundimonas</taxon>
    </lineage>
</organism>
<protein>
    <recommendedName>
        <fullName evidence="1">NrS-1 polymerase-like helicase domain-containing protein</fullName>
    </recommendedName>
</protein>
<reference evidence="2 3" key="2">
    <citation type="submission" date="2017-06" db="EMBL/GenBank/DDBJ databases">
        <authorList>
            <person name="Kim H.J."/>
            <person name="Triplett B.A."/>
        </authorList>
    </citation>
    <scope>NUCLEOTIDE SEQUENCE [LARGE SCALE GENOMIC DNA]</scope>
    <source>
        <strain evidence="2 3">BZC3</strain>
    </source>
</reference>
<dbReference type="Gene3D" id="3.40.50.300">
    <property type="entry name" value="P-loop containing nucleotide triphosphate hydrolases"/>
    <property type="match status" value="1"/>
</dbReference>
<dbReference type="RefSeq" id="WP_088411514.1">
    <property type="nucleotide sequence ID" value="NZ_CP021995.1"/>
</dbReference>
<evidence type="ECO:0000313" key="2">
    <source>
        <dbReference type="EMBL" id="ASD28029.1"/>
    </source>
</evidence>
<gene>
    <name evidence="2" type="ORF">CD943_14695</name>
</gene>
<feature type="domain" description="NrS-1 polymerase-like helicase" evidence="1">
    <location>
        <begin position="492"/>
        <end position="598"/>
    </location>
</feature>
<dbReference type="Proteomes" id="UP000197024">
    <property type="component" value="Chromosome"/>
</dbReference>
<evidence type="ECO:0000313" key="3">
    <source>
        <dbReference type="Proteomes" id="UP000197024"/>
    </source>
</evidence>
<dbReference type="Pfam" id="PF19263">
    <property type="entry name" value="DUF5906"/>
    <property type="match status" value="1"/>
</dbReference>
<dbReference type="InterPro" id="IPR045455">
    <property type="entry name" value="NrS-1_pol-like_helicase"/>
</dbReference>
<dbReference type="AlphaFoldDB" id="A0A1Z3M0S5"/>
<sequence>MKDNIDFNRALFRGATTETVSVLMKNGSRVRRKYVKASAYPSEIAAIIAANPNDNIFVGLGLLPNEPVNGRGTSEDVATMVGFYIDLDMPRSDGSRYDGRAERGVSLDEILEAFTEIGLAPTAVTNTGNGSHVYLLLNEPFFIATDDDRRRVAETFRGVSQYVKEKVAAKGWKTDITADLARLDRAVGSNNVKDFANPKPVTVDFLDDTQRYGLDYLTSLAPRPPVTVTALRSVPDPNVDGADKNLGDFDAILASCAFMRHCVDHPAQLSEPEWRALIGTLAFCVDGRRLAHAYSEGHPNYSVEETDRMFSRVSEEAGPPTYDYIRSILRSFEPDESFALYGTVVAPISLGYMEPDVARLVGRYAYVIAEDRFVAFDTFETRSTKAFDAENLHLKGLTAPSRDFLKSPRAIKAARRDYLPGRDRLVTSDDRGLILNSYRQSGVTPKAGAWPYIQQHFETVFPEEQDRNAIYDRFAMAVQQPGQKIKSAVMIFGPEGGGKGTILELLIKAIGRENAVTLPSAAIADAFQDDRVNKQLVIFNEVSGVGRSEVNSLKELITEEFIMVQGKGIPRYRGRTPSQVFVTTNDDAAMQINSSDRRWLVLETPVAPPPQGHFDALYAAIPEELPAFVHAMATRDISGFNPHARPQVTTAKEHMIRSAASPLEYAIREAMEAEVGVFASDFGTAEEVIRAVMTNGWSGRSPHSRSVGSILSNMGMATMGRFTLPNGTKPYFHAWRNKEHWLQADRATVLAHRSYQITSAEIIQLHPAANGILQDADQAIDQGRTARLQD</sequence>
<name>A0A1Z3M0S5_BREDI</name>
<proteinExistence type="predicted"/>
<dbReference type="EMBL" id="CP021995">
    <property type="protein sequence ID" value="ASD28029.1"/>
    <property type="molecule type" value="Genomic_DNA"/>
</dbReference>
<evidence type="ECO:0000259" key="1">
    <source>
        <dbReference type="Pfam" id="PF19263"/>
    </source>
</evidence>
<dbReference type="SUPFAM" id="SSF52540">
    <property type="entry name" value="P-loop containing nucleoside triphosphate hydrolases"/>
    <property type="match status" value="1"/>
</dbReference>
<accession>A0A1Z3M0S5</accession>